<dbReference type="PANTHER" id="PTHR46849:SF1">
    <property type="entry name" value="RCC1 DOMAIN-CONTAINING PROTEIN 1"/>
    <property type="match status" value="1"/>
</dbReference>
<dbReference type="SUPFAM" id="SSF50985">
    <property type="entry name" value="RCC1/BLIP-II"/>
    <property type="match status" value="1"/>
</dbReference>
<sequence length="215" mass="24183">LHDDERNWSPKFSSPFNNGYFRVILLDNECEIFVCNFGGHQEFLAVYYVVRFSEIFREDRTEIFSENRNINVEVLQIGSKDKVCEMSSGKDHVLLLSVAGEVYSFGTGSRGELGHGSLQNESFPVLLDSLQPLRIVQISCGSWYSVALTDGGDVYVWGWNRCGQFGNADPCVIDTPYPLDLEDAFKSILAFRDGLILKKMDGALVVFGSFEFSCQ</sequence>
<protein>
    <submittedName>
        <fullName evidence="2">RCC1 domain-containing protein 1</fullName>
    </submittedName>
</protein>
<dbReference type="PRINTS" id="PR00633">
    <property type="entry name" value="RCCNDNSATION"/>
</dbReference>
<organism evidence="2">
    <name type="scientific">Enterobius vermicularis</name>
    <name type="common">Human pinworm</name>
    <dbReference type="NCBI Taxonomy" id="51028"/>
    <lineage>
        <taxon>Eukaryota</taxon>
        <taxon>Metazoa</taxon>
        <taxon>Ecdysozoa</taxon>
        <taxon>Nematoda</taxon>
        <taxon>Chromadorea</taxon>
        <taxon>Rhabditida</taxon>
        <taxon>Spirurina</taxon>
        <taxon>Oxyuridomorpha</taxon>
        <taxon>Oxyuroidea</taxon>
        <taxon>Oxyuridae</taxon>
        <taxon>Enterobius</taxon>
    </lineage>
</organism>
<dbReference type="PROSITE" id="PS50012">
    <property type="entry name" value="RCC1_3"/>
    <property type="match status" value="1"/>
</dbReference>
<dbReference type="PANTHER" id="PTHR46849">
    <property type="entry name" value="RCC1 DOMAIN-CONTAINING PROTEIN 1"/>
    <property type="match status" value="1"/>
</dbReference>
<feature type="repeat" description="RCC1" evidence="1">
    <location>
        <begin position="100"/>
        <end position="151"/>
    </location>
</feature>
<dbReference type="InterPro" id="IPR009091">
    <property type="entry name" value="RCC1/BLIP-II"/>
</dbReference>
<dbReference type="InterPro" id="IPR052830">
    <property type="entry name" value="RCC1_domain-containing"/>
</dbReference>
<evidence type="ECO:0000313" key="2">
    <source>
        <dbReference type="WBParaSite" id="EVEC_0000828401-mRNA-1"/>
    </source>
</evidence>
<dbReference type="Pfam" id="PF00415">
    <property type="entry name" value="RCC1"/>
    <property type="match status" value="1"/>
</dbReference>
<dbReference type="Gene3D" id="2.130.10.30">
    <property type="entry name" value="Regulator of chromosome condensation 1/beta-lactamase-inhibitor protein II"/>
    <property type="match status" value="1"/>
</dbReference>
<accession>A0A0N4VCI7</accession>
<dbReference type="WBParaSite" id="EVEC_0000828401-mRNA-1">
    <property type="protein sequence ID" value="EVEC_0000828401-mRNA-1"/>
    <property type="gene ID" value="EVEC_0000828401"/>
</dbReference>
<proteinExistence type="predicted"/>
<dbReference type="AlphaFoldDB" id="A0A0N4VCI7"/>
<evidence type="ECO:0000256" key="1">
    <source>
        <dbReference type="PROSITE-ProRule" id="PRU00235"/>
    </source>
</evidence>
<reference evidence="2" key="1">
    <citation type="submission" date="2017-02" db="UniProtKB">
        <authorList>
            <consortium name="WormBaseParasite"/>
        </authorList>
    </citation>
    <scope>IDENTIFICATION</scope>
</reference>
<name>A0A0N4VCI7_ENTVE</name>
<dbReference type="InterPro" id="IPR000408">
    <property type="entry name" value="Reg_chr_condens"/>
</dbReference>